<accession>A0AAJ4RDR2</accession>
<keyword evidence="2" id="KW-0560">Oxidoreductase</keyword>
<reference evidence="6" key="1">
    <citation type="submission" date="2018-03" db="EMBL/GenBank/DDBJ databases">
        <title>A comparative analysis of the Nautiliaceae.</title>
        <authorList>
            <person name="Grosche A."/>
            <person name="Smedile F."/>
            <person name="Vetriani C."/>
        </authorList>
    </citation>
    <scope>NUCLEOTIDE SEQUENCE [LARGE SCALE GENOMIC DNA]</scope>
    <source>
        <strain evidence="6">TB6</strain>
    </source>
</reference>
<protein>
    <submittedName>
        <fullName evidence="3">Cbb3-type cytochrome oxidase assembly protein CcoS</fullName>
    </submittedName>
    <submittedName>
        <fullName evidence="4">Thioredoxin reductase (NADPH)</fullName>
    </submittedName>
</protein>
<evidence type="ECO:0000313" key="5">
    <source>
        <dbReference type="Proteomes" id="UP000272781"/>
    </source>
</evidence>
<evidence type="ECO:0000313" key="3">
    <source>
        <dbReference type="EMBL" id="QCI28530.1"/>
    </source>
</evidence>
<dbReference type="RefSeq" id="WP_123351657.1">
    <property type="nucleotide sequence ID" value="NZ_CP027432.2"/>
</dbReference>
<dbReference type="Pfam" id="PF13738">
    <property type="entry name" value="Pyr_redox_3"/>
    <property type="match status" value="1"/>
</dbReference>
<evidence type="ECO:0000256" key="1">
    <source>
        <dbReference type="ARBA" id="ARBA00022630"/>
    </source>
</evidence>
<dbReference type="InterPro" id="IPR050097">
    <property type="entry name" value="Ferredoxin-NADP_redctase_2"/>
</dbReference>
<dbReference type="SUPFAM" id="SSF51905">
    <property type="entry name" value="FAD/NAD(P)-binding domain"/>
    <property type="match status" value="1"/>
</dbReference>
<dbReference type="InterPro" id="IPR036188">
    <property type="entry name" value="FAD/NAD-bd_sf"/>
</dbReference>
<dbReference type="PRINTS" id="PR00368">
    <property type="entry name" value="FADPNR"/>
</dbReference>
<dbReference type="GO" id="GO:0016491">
    <property type="term" value="F:oxidoreductase activity"/>
    <property type="evidence" value="ECO:0007669"/>
    <property type="project" value="UniProtKB-KW"/>
</dbReference>
<gene>
    <name evidence="3" type="ORF">C6V80_06015</name>
    <name evidence="4" type="ORF">EDC58_0223</name>
</gene>
<evidence type="ECO:0000313" key="4">
    <source>
        <dbReference type="EMBL" id="ROR40743.1"/>
    </source>
</evidence>
<dbReference type="Proteomes" id="UP000272781">
    <property type="component" value="Unassembled WGS sequence"/>
</dbReference>
<evidence type="ECO:0000256" key="2">
    <source>
        <dbReference type="ARBA" id="ARBA00023002"/>
    </source>
</evidence>
<dbReference type="Proteomes" id="UP000298805">
    <property type="component" value="Chromosome"/>
</dbReference>
<name>A0AAJ4RDR2_9BACT</name>
<dbReference type="EMBL" id="RJVK01000001">
    <property type="protein sequence ID" value="ROR40743.1"/>
    <property type="molecule type" value="Genomic_DNA"/>
</dbReference>
<dbReference type="Gene3D" id="3.50.50.60">
    <property type="entry name" value="FAD/NAD(P)-binding domain"/>
    <property type="match status" value="2"/>
</dbReference>
<reference evidence="3" key="3">
    <citation type="submission" date="2019-06" db="EMBL/GenBank/DDBJ databases">
        <title>A comparative analysis of the Nautiliaceae.</title>
        <authorList>
            <person name="Grosche A."/>
            <person name="Smedile F."/>
            <person name="Vetriani C."/>
        </authorList>
    </citation>
    <scope>NUCLEOTIDE SEQUENCE</scope>
    <source>
        <strain evidence="3">TB6</strain>
    </source>
</reference>
<reference evidence="4 5" key="2">
    <citation type="submission" date="2018-11" db="EMBL/GenBank/DDBJ databases">
        <title>Genomic Encyclopedia of Type Strains, Phase IV (KMG-IV): sequencing the most valuable type-strain genomes for metagenomic binning, comparative biology and taxonomic classification.</title>
        <authorList>
            <person name="Goeker M."/>
        </authorList>
    </citation>
    <scope>NUCLEOTIDE SEQUENCE [LARGE SCALE GENOMIC DNA]</scope>
    <source>
        <strain evidence="4 5">DSM 27783</strain>
    </source>
</reference>
<keyword evidence="6" id="KW-1185">Reference proteome</keyword>
<proteinExistence type="predicted"/>
<dbReference type="PRINTS" id="PR00469">
    <property type="entry name" value="PNDRDTASEII"/>
</dbReference>
<evidence type="ECO:0000313" key="6">
    <source>
        <dbReference type="Proteomes" id="UP000298805"/>
    </source>
</evidence>
<dbReference type="EMBL" id="CP027432">
    <property type="protein sequence ID" value="QCI28530.1"/>
    <property type="molecule type" value="Genomic_DNA"/>
</dbReference>
<sequence>MSLDKVFDIAIIGAGPGGIASTIEAKLKGIDKVIVLEKADNHSDMIRKFYKPGKRVDKDWQGKKFEFEGNVTFEECSKEEYLEQMEKKIQDAGVADKFKYNHHVYGVEKNGDGIFEIGADHELGVIQAKKVIVAIGRMGKPNKPAYKFPPKIRKRLNFNLDKVQPGEKVLVVGGGDTAGEYAYGLVDMDIGCDVTLNYRRPEIIRMNPTNKEIVERYIKEGKIHSRLGVDIENVEAVEVDGDYKVKVNYKDGTSEIFDRVVYALGGTSPVDFLKNCGINLNEWGEPEYNEETMETNVEGLYTIGDVVTSQGSIALAFNHAYRAINDIAKKL</sequence>
<dbReference type="PANTHER" id="PTHR48105">
    <property type="entry name" value="THIOREDOXIN REDUCTASE 1-RELATED-RELATED"/>
    <property type="match status" value="1"/>
</dbReference>
<keyword evidence="1" id="KW-0285">Flavoprotein</keyword>
<organism evidence="4 5">
    <name type="scientific">Caminibacter pacificus</name>
    <dbReference type="NCBI Taxonomy" id="1424653"/>
    <lineage>
        <taxon>Bacteria</taxon>
        <taxon>Pseudomonadati</taxon>
        <taxon>Campylobacterota</taxon>
        <taxon>Epsilonproteobacteria</taxon>
        <taxon>Nautiliales</taxon>
        <taxon>Nautiliaceae</taxon>
        <taxon>Caminibacter</taxon>
    </lineage>
</organism>
<dbReference type="AlphaFoldDB" id="A0AAJ4RDR2"/>